<name>A0ABX7LPX6_9CAUL</name>
<protein>
    <submittedName>
        <fullName evidence="2">Glutathione S-transferase C-terminal domain-containing protein</fullName>
    </submittedName>
</protein>
<sequence length="339" mass="38128">MGMVIDGQWSDEDRIIEDGAFKRAPSLFDLEIPREVVNALRNESGRYHLIASMSCPWSQRAILARQLKGLVADVPLHLAGGERIEGYPANGGDPWRVPGTDRDVVHLHELYTLSLPDYTGRVTVPILWDSQTLRIVSNESARIMRAFDASPDPNSLDYTLVPDALSVAIDRLNLQLHDGLSNAAYRAGFAESQAAYDTAVRDVFKTLDGLETRLASQRFLHGPVITESDWRLFPTLVRFDIIYYLFSRCTLRRLVDYPHLWAYARDLFSWPGVADTVDFDAIRRAAYVDHPETNPFGILAIAPDIDWRAPHTRAQLGPALVATRTGDYRTVEPVKRTAI</sequence>
<keyword evidence="3" id="KW-1185">Reference proteome</keyword>
<gene>
    <name evidence="2" type="ORF">JX001_03140</name>
</gene>
<dbReference type="Pfam" id="PF13409">
    <property type="entry name" value="GST_N_2"/>
    <property type="match status" value="1"/>
</dbReference>
<dbReference type="InterPro" id="IPR036249">
    <property type="entry name" value="Thioredoxin-like_sf"/>
</dbReference>
<dbReference type="InterPro" id="IPR047047">
    <property type="entry name" value="GST_Omega-like_C"/>
</dbReference>
<evidence type="ECO:0000313" key="3">
    <source>
        <dbReference type="Proteomes" id="UP000662957"/>
    </source>
</evidence>
<dbReference type="InterPro" id="IPR016639">
    <property type="entry name" value="GST_Omega/GSH"/>
</dbReference>
<feature type="domain" description="GST N-terminal" evidence="1">
    <location>
        <begin position="55"/>
        <end position="149"/>
    </location>
</feature>
<dbReference type="SUPFAM" id="SSF52833">
    <property type="entry name" value="Thioredoxin-like"/>
    <property type="match status" value="1"/>
</dbReference>
<dbReference type="Gene3D" id="3.40.30.10">
    <property type="entry name" value="Glutaredoxin"/>
    <property type="match status" value="1"/>
</dbReference>
<dbReference type="CDD" id="cd03190">
    <property type="entry name" value="GST_C_Omega_like"/>
    <property type="match status" value="1"/>
</dbReference>
<dbReference type="InterPro" id="IPR004045">
    <property type="entry name" value="Glutathione_S-Trfase_N"/>
</dbReference>
<dbReference type="Pfam" id="PF13410">
    <property type="entry name" value="GST_C_2"/>
    <property type="match status" value="1"/>
</dbReference>
<evidence type="ECO:0000313" key="2">
    <source>
        <dbReference type="EMBL" id="QSF54827.1"/>
    </source>
</evidence>
<dbReference type="EMBL" id="CP070968">
    <property type="protein sequence ID" value="QSF54827.1"/>
    <property type="molecule type" value="Genomic_DNA"/>
</dbReference>
<dbReference type="PANTHER" id="PTHR32419">
    <property type="entry name" value="GLUTATHIONYL-HYDROQUINONE REDUCTASE"/>
    <property type="match status" value="1"/>
</dbReference>
<organism evidence="2 3">
    <name type="scientific">Brevundimonas fontaquae</name>
    <dbReference type="NCBI Taxonomy" id="2813778"/>
    <lineage>
        <taxon>Bacteria</taxon>
        <taxon>Pseudomonadati</taxon>
        <taxon>Pseudomonadota</taxon>
        <taxon>Alphaproteobacteria</taxon>
        <taxon>Caulobacterales</taxon>
        <taxon>Caulobacteraceae</taxon>
        <taxon>Brevundimonas</taxon>
    </lineage>
</organism>
<dbReference type="InterPro" id="IPR036282">
    <property type="entry name" value="Glutathione-S-Trfase_C_sf"/>
</dbReference>
<evidence type="ECO:0000259" key="1">
    <source>
        <dbReference type="Pfam" id="PF13409"/>
    </source>
</evidence>
<dbReference type="SUPFAM" id="SSF47616">
    <property type="entry name" value="GST C-terminal domain-like"/>
    <property type="match status" value="1"/>
</dbReference>
<dbReference type="Gene3D" id="1.20.1050.10">
    <property type="match status" value="1"/>
</dbReference>
<reference evidence="2 3" key="1">
    <citation type="submission" date="2021-02" db="EMBL/GenBank/DDBJ databases">
        <title>Brevundimonas sp. CS1 genome sequence.</title>
        <authorList>
            <person name="Lee K."/>
            <person name="Choi Y.-J."/>
            <person name="Son H.-R."/>
        </authorList>
    </citation>
    <scope>NUCLEOTIDE SEQUENCE [LARGE SCALE GENOMIC DNA]</scope>
    <source>
        <strain evidence="2 3">CS1</strain>
    </source>
</reference>
<dbReference type="PIRSF" id="PIRSF015753">
    <property type="entry name" value="GST"/>
    <property type="match status" value="1"/>
</dbReference>
<dbReference type="Proteomes" id="UP000662957">
    <property type="component" value="Chromosome"/>
</dbReference>
<dbReference type="PANTHER" id="PTHR32419:SF6">
    <property type="entry name" value="GLUTATHIONE S-TRANSFERASE OMEGA-LIKE 1-RELATED"/>
    <property type="match status" value="1"/>
</dbReference>
<accession>A0ABX7LPX6</accession>
<dbReference type="RefSeq" id="WP_205682260.1">
    <property type="nucleotide sequence ID" value="NZ_CP070968.1"/>
</dbReference>
<proteinExistence type="predicted"/>